<comment type="caution">
    <text evidence="2">The sequence shown here is derived from an EMBL/GenBank/DDBJ whole genome shotgun (WGS) entry which is preliminary data.</text>
</comment>
<feature type="region of interest" description="Disordered" evidence="1">
    <location>
        <begin position="66"/>
        <end position="94"/>
    </location>
</feature>
<organism evidence="2 3">
    <name type="scientific">Nelumbo nucifera</name>
    <name type="common">Sacred lotus</name>
    <dbReference type="NCBI Taxonomy" id="4432"/>
    <lineage>
        <taxon>Eukaryota</taxon>
        <taxon>Viridiplantae</taxon>
        <taxon>Streptophyta</taxon>
        <taxon>Embryophyta</taxon>
        <taxon>Tracheophyta</taxon>
        <taxon>Spermatophyta</taxon>
        <taxon>Magnoliopsida</taxon>
        <taxon>Proteales</taxon>
        <taxon>Nelumbonaceae</taxon>
        <taxon>Nelumbo</taxon>
    </lineage>
</organism>
<evidence type="ECO:0000313" key="2">
    <source>
        <dbReference type="EMBL" id="DAD44370.1"/>
    </source>
</evidence>
<sequence>MTQKHDHRPNPVTEGLLVSGKVSPEGEYSAATTKQRNLESWKAKLCYRKPKRKRYEFLKSSIPSVSKPVGEHQLREEEKKTRGREGGVGGKVYN</sequence>
<reference evidence="2 3" key="1">
    <citation type="journal article" date="2020" name="Mol. Biol. Evol.">
        <title>Distinct Expression and Methylation Patterns for Genes with Different Fates following a Single Whole-Genome Duplication in Flowering Plants.</title>
        <authorList>
            <person name="Shi T."/>
            <person name="Rahmani R.S."/>
            <person name="Gugger P.F."/>
            <person name="Wang M."/>
            <person name="Li H."/>
            <person name="Zhang Y."/>
            <person name="Li Z."/>
            <person name="Wang Q."/>
            <person name="Van de Peer Y."/>
            <person name="Marchal K."/>
            <person name="Chen J."/>
        </authorList>
    </citation>
    <scope>NUCLEOTIDE SEQUENCE [LARGE SCALE GENOMIC DNA]</scope>
    <source>
        <tissue evidence="2">Leaf</tissue>
    </source>
</reference>
<feature type="compositionally biased region" description="Basic and acidic residues" evidence="1">
    <location>
        <begin position="69"/>
        <end position="85"/>
    </location>
</feature>
<keyword evidence="3" id="KW-1185">Reference proteome</keyword>
<accession>A0A822ZII9</accession>
<dbReference type="AlphaFoldDB" id="A0A822ZII9"/>
<dbReference type="EMBL" id="DUZY01000007">
    <property type="protein sequence ID" value="DAD44370.1"/>
    <property type="molecule type" value="Genomic_DNA"/>
</dbReference>
<name>A0A822ZII9_NELNU</name>
<evidence type="ECO:0000313" key="3">
    <source>
        <dbReference type="Proteomes" id="UP000607653"/>
    </source>
</evidence>
<evidence type="ECO:0000256" key="1">
    <source>
        <dbReference type="SAM" id="MobiDB-lite"/>
    </source>
</evidence>
<protein>
    <submittedName>
        <fullName evidence="2">Uncharacterized protein</fullName>
    </submittedName>
</protein>
<dbReference type="Proteomes" id="UP000607653">
    <property type="component" value="Unassembled WGS sequence"/>
</dbReference>
<gene>
    <name evidence="2" type="ORF">HUJ06_002600</name>
</gene>
<proteinExistence type="predicted"/>